<evidence type="ECO:0000313" key="6">
    <source>
        <dbReference type="Proteomes" id="UP001345827"/>
    </source>
</evidence>
<keyword evidence="6" id="KW-1185">Reference proteome</keyword>
<name>A0AAV9QJ51_9PEZI</name>
<evidence type="ECO:0000259" key="4">
    <source>
        <dbReference type="PROSITE" id="PS50048"/>
    </source>
</evidence>
<feature type="region of interest" description="Disordered" evidence="3">
    <location>
        <begin position="78"/>
        <end position="101"/>
    </location>
</feature>
<dbReference type="Gene3D" id="4.10.240.10">
    <property type="entry name" value="Zn(2)-C6 fungal-type DNA-binding domain"/>
    <property type="match status" value="1"/>
</dbReference>
<dbReference type="PROSITE" id="PS50048">
    <property type="entry name" value="ZN2_CY6_FUNGAL_2"/>
    <property type="match status" value="1"/>
</dbReference>
<feature type="region of interest" description="Disordered" evidence="3">
    <location>
        <begin position="131"/>
        <end position="164"/>
    </location>
</feature>
<keyword evidence="2" id="KW-0539">Nucleus</keyword>
<keyword evidence="1" id="KW-0479">Metal-binding</keyword>
<gene>
    <name evidence="5" type="ORF">LTR25_001870</name>
</gene>
<evidence type="ECO:0000256" key="2">
    <source>
        <dbReference type="ARBA" id="ARBA00023242"/>
    </source>
</evidence>
<proteinExistence type="predicted"/>
<dbReference type="EMBL" id="JAXLQG010000003">
    <property type="protein sequence ID" value="KAK5541985.1"/>
    <property type="molecule type" value="Genomic_DNA"/>
</dbReference>
<dbReference type="Proteomes" id="UP001345827">
    <property type="component" value="Unassembled WGS sequence"/>
</dbReference>
<dbReference type="InterPro" id="IPR036864">
    <property type="entry name" value="Zn2-C6_fun-type_DNA-bd_sf"/>
</dbReference>
<evidence type="ECO:0000313" key="5">
    <source>
        <dbReference type="EMBL" id="KAK5541985.1"/>
    </source>
</evidence>
<feature type="domain" description="Zn(2)-C6 fungal-type" evidence="4">
    <location>
        <begin position="23"/>
        <end position="55"/>
    </location>
</feature>
<dbReference type="GO" id="GO:0003677">
    <property type="term" value="F:DNA binding"/>
    <property type="evidence" value="ECO:0007669"/>
    <property type="project" value="InterPro"/>
</dbReference>
<evidence type="ECO:0000256" key="3">
    <source>
        <dbReference type="SAM" id="MobiDB-lite"/>
    </source>
</evidence>
<organism evidence="5 6">
    <name type="scientific">Vermiconidia calcicola</name>
    <dbReference type="NCBI Taxonomy" id="1690605"/>
    <lineage>
        <taxon>Eukaryota</taxon>
        <taxon>Fungi</taxon>
        <taxon>Dikarya</taxon>
        <taxon>Ascomycota</taxon>
        <taxon>Pezizomycotina</taxon>
        <taxon>Dothideomycetes</taxon>
        <taxon>Dothideomycetidae</taxon>
        <taxon>Mycosphaerellales</taxon>
        <taxon>Extremaceae</taxon>
        <taxon>Vermiconidia</taxon>
    </lineage>
</organism>
<evidence type="ECO:0000256" key="1">
    <source>
        <dbReference type="ARBA" id="ARBA00022723"/>
    </source>
</evidence>
<accession>A0AAV9QJ51</accession>
<dbReference type="GO" id="GO:0000981">
    <property type="term" value="F:DNA-binding transcription factor activity, RNA polymerase II-specific"/>
    <property type="evidence" value="ECO:0007669"/>
    <property type="project" value="InterPro"/>
</dbReference>
<dbReference type="InterPro" id="IPR007219">
    <property type="entry name" value="XnlR_reg_dom"/>
</dbReference>
<dbReference type="CDD" id="cd12148">
    <property type="entry name" value="fungal_TF_MHR"/>
    <property type="match status" value="1"/>
</dbReference>
<dbReference type="InterPro" id="IPR001138">
    <property type="entry name" value="Zn2Cys6_DnaBD"/>
</dbReference>
<dbReference type="GO" id="GO:0006351">
    <property type="term" value="P:DNA-templated transcription"/>
    <property type="evidence" value="ECO:0007669"/>
    <property type="project" value="InterPro"/>
</dbReference>
<dbReference type="InterPro" id="IPR052761">
    <property type="entry name" value="Fungal_Detox/Toxin_TFs"/>
</dbReference>
<protein>
    <recommendedName>
        <fullName evidence="4">Zn(2)-C6 fungal-type domain-containing protein</fullName>
    </recommendedName>
</protein>
<dbReference type="CDD" id="cd00067">
    <property type="entry name" value="GAL4"/>
    <property type="match status" value="1"/>
</dbReference>
<dbReference type="SMART" id="SM00906">
    <property type="entry name" value="Fungal_trans"/>
    <property type="match status" value="1"/>
</dbReference>
<sequence>MPPNDTSVASNSNRAVKKRASQACHHCRTRKVKCDLVKSGIPCHNCESDGVECVVVESKRSRKYRLQKRQLSGLVSLPPLVQAPPRSATEDSPSIAGNEEGDSIKDAATQFNLDALAACASVAGGKFQSPPPALSIAPNDHSPSRVSQRHAASNSTAAVSSTQRTSLHVDLPSYIRPLRPGIPADDVDLLARRGALSLPNDELRDQLLRCFVLYVYSYMPIIDLEDLFNALDGKEDVPNVSLTLFQAIMFAGSAFVDLELLQNAGYETRRAARADYYRKMKLLYDFDWDVDRLALIQSLLLANYWYVSENDQKDPWHWLGICISLATSIGLNQRITYHHKKDAKTCRLWRRVWWTCVMRDRIIAVSMRRPLRIKDEDINLPPLTLDDFDLRSVVTSSPTASSLQDSPFLLDLSLKKNLAEMCMAKISLLLSMGHIIRDLYHLRVFGGSTAEATMLYKPQAQASQIDPEQVAVLHDELDQWYRNLPVSCWLSPLSSCGENVRPGYDAVTEDALFLHKVLLRMIYLMATESLNRPQMLLKGMSKSTDSPSSKVVKEAAEEIADMVQRLQEHNLVRFLPPLSVSFMLFSLAAFLVEIKTKGRNPMPGQQFHHCIRALWQLRDIWPIADSACFLIGQMITKSQVGGISTPGVQPLGTQMTIYSDGPKMSSTGVRQHKKKTDAPRDALSLVDHHQDITGDGEVVDTLADTSYRPVNQVQPVSAVDMNHLPVPADLMSTSSTSLAFPDANTNEPTLYDWTTGPDFDHHHHYQYGYGVITNGHALQMDFAFDDLGGGDFQNNLAMLGFGPSPGDNLDLEQMVGIDMDSMPYPSTGQVQSHAVLTDDWTSQAQNQYNMDPSFHAPPAV</sequence>
<dbReference type="SUPFAM" id="SSF57701">
    <property type="entry name" value="Zn2/Cys6 DNA-binding domain"/>
    <property type="match status" value="1"/>
</dbReference>
<dbReference type="GO" id="GO:0008270">
    <property type="term" value="F:zinc ion binding"/>
    <property type="evidence" value="ECO:0007669"/>
    <property type="project" value="InterPro"/>
</dbReference>
<dbReference type="PANTHER" id="PTHR47425:SF3">
    <property type="entry name" value="ZN(II)2CYS6 TRANSCRIPTION FACTOR (EUROFUNG)"/>
    <property type="match status" value="1"/>
</dbReference>
<dbReference type="PROSITE" id="PS00463">
    <property type="entry name" value="ZN2_CY6_FUNGAL_1"/>
    <property type="match status" value="1"/>
</dbReference>
<reference evidence="5 6" key="1">
    <citation type="submission" date="2023-06" db="EMBL/GenBank/DDBJ databases">
        <title>Black Yeasts Isolated from many extreme environments.</title>
        <authorList>
            <person name="Coleine C."/>
            <person name="Stajich J.E."/>
            <person name="Selbmann L."/>
        </authorList>
    </citation>
    <scope>NUCLEOTIDE SEQUENCE [LARGE SCALE GENOMIC DNA]</scope>
    <source>
        <strain evidence="5 6">CCFEE 5887</strain>
    </source>
</reference>
<feature type="compositionally biased region" description="Low complexity" evidence="3">
    <location>
        <begin position="151"/>
        <end position="162"/>
    </location>
</feature>
<comment type="caution">
    <text evidence="5">The sequence shown here is derived from an EMBL/GenBank/DDBJ whole genome shotgun (WGS) entry which is preliminary data.</text>
</comment>
<dbReference type="Pfam" id="PF00172">
    <property type="entry name" value="Zn_clus"/>
    <property type="match status" value="1"/>
</dbReference>
<dbReference type="SMART" id="SM00066">
    <property type="entry name" value="GAL4"/>
    <property type="match status" value="1"/>
</dbReference>
<dbReference type="Pfam" id="PF04082">
    <property type="entry name" value="Fungal_trans"/>
    <property type="match status" value="1"/>
</dbReference>
<dbReference type="PANTHER" id="PTHR47425">
    <property type="entry name" value="FARB-RELATED"/>
    <property type="match status" value="1"/>
</dbReference>
<dbReference type="AlphaFoldDB" id="A0AAV9QJ51"/>